<protein>
    <submittedName>
        <fullName evidence="2">Uncharacterized protein</fullName>
    </submittedName>
</protein>
<feature type="compositionally biased region" description="Pro residues" evidence="1">
    <location>
        <begin position="94"/>
        <end position="116"/>
    </location>
</feature>
<dbReference type="STRING" id="6689.A0A423TDM7"/>
<dbReference type="EMBL" id="QCYY01001887">
    <property type="protein sequence ID" value="ROT74497.1"/>
    <property type="molecule type" value="Genomic_DNA"/>
</dbReference>
<reference evidence="2 3" key="2">
    <citation type="submission" date="2019-01" db="EMBL/GenBank/DDBJ databases">
        <title>The decoding of complex shrimp genome reveals the adaptation for benthos swimmer, frequently molting mechanism and breeding impact on genome.</title>
        <authorList>
            <person name="Sun Y."/>
            <person name="Gao Y."/>
            <person name="Yu Y."/>
        </authorList>
    </citation>
    <scope>NUCLEOTIDE SEQUENCE [LARGE SCALE GENOMIC DNA]</scope>
    <source>
        <tissue evidence="2">Muscle</tissue>
    </source>
</reference>
<proteinExistence type="predicted"/>
<feature type="region of interest" description="Disordered" evidence="1">
    <location>
        <begin position="135"/>
        <end position="162"/>
    </location>
</feature>
<evidence type="ECO:0000313" key="3">
    <source>
        <dbReference type="Proteomes" id="UP000283509"/>
    </source>
</evidence>
<dbReference type="Proteomes" id="UP000283509">
    <property type="component" value="Unassembled WGS sequence"/>
</dbReference>
<organism evidence="2 3">
    <name type="scientific">Penaeus vannamei</name>
    <name type="common">Whiteleg shrimp</name>
    <name type="synonym">Litopenaeus vannamei</name>
    <dbReference type="NCBI Taxonomy" id="6689"/>
    <lineage>
        <taxon>Eukaryota</taxon>
        <taxon>Metazoa</taxon>
        <taxon>Ecdysozoa</taxon>
        <taxon>Arthropoda</taxon>
        <taxon>Crustacea</taxon>
        <taxon>Multicrustacea</taxon>
        <taxon>Malacostraca</taxon>
        <taxon>Eumalacostraca</taxon>
        <taxon>Eucarida</taxon>
        <taxon>Decapoda</taxon>
        <taxon>Dendrobranchiata</taxon>
        <taxon>Penaeoidea</taxon>
        <taxon>Penaeidae</taxon>
        <taxon>Penaeus</taxon>
    </lineage>
</organism>
<reference evidence="2 3" key="1">
    <citation type="submission" date="2018-04" db="EMBL/GenBank/DDBJ databases">
        <authorList>
            <person name="Zhang X."/>
            <person name="Yuan J."/>
            <person name="Li F."/>
            <person name="Xiang J."/>
        </authorList>
    </citation>
    <scope>NUCLEOTIDE SEQUENCE [LARGE SCALE GENOMIC DNA]</scope>
    <source>
        <tissue evidence="2">Muscle</tissue>
    </source>
</reference>
<comment type="caution">
    <text evidence="2">The sequence shown here is derived from an EMBL/GenBank/DDBJ whole genome shotgun (WGS) entry which is preliminary data.</text>
</comment>
<evidence type="ECO:0000313" key="2">
    <source>
        <dbReference type="EMBL" id="ROT74497.1"/>
    </source>
</evidence>
<sequence length="380" mass="41243">MFISCRSPSLPPSLLPSSTSYPISVQAPYFPFSRPSYLPPSLCHSPSSSFPRLLTLSNHFPSFFSPLIPPLAPHLALFPAPPLISLLSYHHSPPSPTAPPSPPPISPPLSSQPPSPSLSFHLPIPHPLPLPPTSPSLFLSHSPPPSSPLPSPSSPPTPPPLSFPTSHPLLAPHFPSFNHVRRDGDSPNPSFSPRLSFFFLIKAIDDSFFALPLPSFIGRSSSAPLHSVRPLSTNLKREKIIFFRRFFSSSSPFPPFSFYSSVHLLSAFLFLFFSFPFLPQPSSSLSPPPPVPLSSPSSLLPLSSPCPPLSTLPLSPSSTLLPLSSSCPLFLSSPPGENNKEIQFARRGVKQHMVQRAREALSATWLTNLLRLPFDVSPLT</sequence>
<evidence type="ECO:0000256" key="1">
    <source>
        <dbReference type="SAM" id="MobiDB-lite"/>
    </source>
</evidence>
<gene>
    <name evidence="2" type="ORF">C7M84_007005</name>
</gene>
<accession>A0A423TDM7</accession>
<keyword evidence="3" id="KW-1185">Reference proteome</keyword>
<feature type="region of interest" description="Disordered" evidence="1">
    <location>
        <begin position="94"/>
        <end position="117"/>
    </location>
</feature>
<dbReference type="PRINTS" id="PR01217">
    <property type="entry name" value="PRICHEXTENSN"/>
</dbReference>
<dbReference type="AlphaFoldDB" id="A0A423TDM7"/>
<feature type="compositionally biased region" description="Pro residues" evidence="1">
    <location>
        <begin position="142"/>
        <end position="162"/>
    </location>
</feature>
<name>A0A423TDM7_PENVA</name>